<organism evidence="7 8">
    <name type="scientific">Sediminicoccus rosea</name>
    <dbReference type="NCBI Taxonomy" id="1225128"/>
    <lineage>
        <taxon>Bacteria</taxon>
        <taxon>Pseudomonadati</taxon>
        <taxon>Pseudomonadota</taxon>
        <taxon>Alphaproteobacteria</taxon>
        <taxon>Acetobacterales</taxon>
        <taxon>Roseomonadaceae</taxon>
        <taxon>Sediminicoccus</taxon>
    </lineage>
</organism>
<dbReference type="Proteomes" id="UP001305521">
    <property type="component" value="Chromosome"/>
</dbReference>
<feature type="transmembrane region" description="Helical" evidence="6">
    <location>
        <begin position="40"/>
        <end position="63"/>
    </location>
</feature>
<keyword evidence="5 6" id="KW-0472">Membrane</keyword>
<comment type="subcellular location">
    <subcellularLocation>
        <location evidence="1">Cell membrane</location>
        <topology evidence="1">Multi-pass membrane protein</topology>
    </subcellularLocation>
</comment>
<evidence type="ECO:0000313" key="7">
    <source>
        <dbReference type="EMBL" id="WPB86146.1"/>
    </source>
</evidence>
<dbReference type="PANTHER" id="PTHR30086">
    <property type="entry name" value="ARGININE EXPORTER PROTEIN ARGO"/>
    <property type="match status" value="1"/>
</dbReference>
<feature type="transmembrane region" description="Helical" evidence="6">
    <location>
        <begin position="138"/>
        <end position="163"/>
    </location>
</feature>
<sequence length="198" mass="20602">MDQALALIGFALATSGTPGPNTMMVTASAAQVGIMRVMPHMLGITLGFPAMIVAVALGLGLPFAQIPGLHQAMQALGAAWLLWLAWKIATAPVGPAPETPARPPLGFFGAAAFQWVNPKAWMIALAALPAFTVPGQPILPQALVIALVFALVSMPCLLFWAWIGRAARQLLGAGARLRAFNIVMAVLLVLSLLPLALG</sequence>
<dbReference type="InterPro" id="IPR001123">
    <property type="entry name" value="LeuE-type"/>
</dbReference>
<dbReference type="RefSeq" id="WP_318650122.1">
    <property type="nucleotide sequence ID" value="NZ_CP137852.1"/>
</dbReference>
<reference evidence="7 8" key="1">
    <citation type="submission" date="2023-11" db="EMBL/GenBank/DDBJ databases">
        <title>Arctic aerobic anoxygenic photoheterotroph Sediminicoccus rosea KRV36 adapts its photosynthesis to long days of polar summer.</title>
        <authorList>
            <person name="Tomasch J."/>
            <person name="Kopejtka K."/>
            <person name="Bily T."/>
            <person name="Gardiner A.T."/>
            <person name="Gardian Z."/>
            <person name="Shivaramu S."/>
            <person name="Koblizek M."/>
            <person name="Engelhardt F."/>
            <person name="Kaftan D."/>
        </authorList>
    </citation>
    <scope>NUCLEOTIDE SEQUENCE [LARGE SCALE GENOMIC DNA]</scope>
    <source>
        <strain evidence="7 8">R-30</strain>
    </source>
</reference>
<dbReference type="PANTHER" id="PTHR30086:SF20">
    <property type="entry name" value="ARGININE EXPORTER PROTEIN ARGO-RELATED"/>
    <property type="match status" value="1"/>
</dbReference>
<dbReference type="Pfam" id="PF01810">
    <property type="entry name" value="LysE"/>
    <property type="match status" value="1"/>
</dbReference>
<evidence type="ECO:0000256" key="1">
    <source>
        <dbReference type="ARBA" id="ARBA00004651"/>
    </source>
</evidence>
<proteinExistence type="predicted"/>
<evidence type="ECO:0000256" key="6">
    <source>
        <dbReference type="SAM" id="Phobius"/>
    </source>
</evidence>
<evidence type="ECO:0000256" key="2">
    <source>
        <dbReference type="ARBA" id="ARBA00022475"/>
    </source>
</evidence>
<gene>
    <name evidence="7" type="ORF">R9Z33_04565</name>
</gene>
<keyword evidence="8" id="KW-1185">Reference proteome</keyword>
<keyword evidence="3 6" id="KW-0812">Transmembrane</keyword>
<evidence type="ECO:0000256" key="5">
    <source>
        <dbReference type="ARBA" id="ARBA00023136"/>
    </source>
</evidence>
<protein>
    <submittedName>
        <fullName evidence="7">LysE family translocator</fullName>
    </submittedName>
</protein>
<accession>A0ABZ0PK97</accession>
<name>A0ABZ0PK97_9PROT</name>
<dbReference type="EMBL" id="CP137852">
    <property type="protein sequence ID" value="WPB86146.1"/>
    <property type="molecule type" value="Genomic_DNA"/>
</dbReference>
<feature type="transmembrane region" description="Helical" evidence="6">
    <location>
        <begin position="175"/>
        <end position="197"/>
    </location>
</feature>
<evidence type="ECO:0000256" key="3">
    <source>
        <dbReference type="ARBA" id="ARBA00022692"/>
    </source>
</evidence>
<keyword evidence="2" id="KW-1003">Cell membrane</keyword>
<evidence type="ECO:0000313" key="8">
    <source>
        <dbReference type="Proteomes" id="UP001305521"/>
    </source>
</evidence>
<keyword evidence="4 6" id="KW-1133">Transmembrane helix</keyword>
<evidence type="ECO:0000256" key="4">
    <source>
        <dbReference type="ARBA" id="ARBA00022989"/>
    </source>
</evidence>